<proteinExistence type="predicted"/>
<evidence type="ECO:0000256" key="1">
    <source>
        <dbReference type="SAM" id="MobiDB-lite"/>
    </source>
</evidence>
<dbReference type="Proteomes" id="UP000501727">
    <property type="component" value="Chromosome"/>
</dbReference>
<protein>
    <submittedName>
        <fullName evidence="2">Uncharacterized protein</fullName>
    </submittedName>
</protein>
<dbReference type="EMBL" id="AP022829">
    <property type="protein sequence ID" value="BCA88469.1"/>
    <property type="molecule type" value="Genomic_DNA"/>
</dbReference>
<evidence type="ECO:0000313" key="2">
    <source>
        <dbReference type="EMBL" id="BCA88469.1"/>
    </source>
</evidence>
<name>A0A6F8SJV5_9ACTN</name>
<dbReference type="KEGG" id="ahat:ADCFC_10880"/>
<keyword evidence="3" id="KW-1185">Reference proteome</keyword>
<gene>
    <name evidence="2" type="ORF">ADCFC_09670</name>
</gene>
<evidence type="ECO:0000313" key="3">
    <source>
        <dbReference type="Proteomes" id="UP000501727"/>
    </source>
</evidence>
<sequence>MRESATGRNRAQKGAEGRRRAQNGAGERNRAQPGAEGRRRGSRRLANPVKLGAPPALCGRVEQICTEAARAVAQ</sequence>
<reference evidence="3" key="2">
    <citation type="submission" date="2020-03" db="EMBL/GenBank/DDBJ databases">
        <title>Complete Genome Sequence of Adlercreutzia sp. strain 8CFCBH1 Producing Equol, Isolated from Healthy Japanese Feces.</title>
        <authorList>
            <person name="Ogata Y."/>
            <person name="Sakamoto M."/>
            <person name="Ohkuma M."/>
            <person name="Hattori M."/>
            <person name="Suda W."/>
        </authorList>
    </citation>
    <scope>NUCLEOTIDE SEQUENCE [LARGE SCALE GENOMIC DNA]</scope>
    <source>
        <strain evidence="3">8CFCBH1</strain>
    </source>
</reference>
<dbReference type="AlphaFoldDB" id="A0A6F8SJV5"/>
<organism evidence="2 3">
    <name type="scientific">Adlercreutzia hattorii</name>
    <dbReference type="NCBI Taxonomy" id="2707299"/>
    <lineage>
        <taxon>Bacteria</taxon>
        <taxon>Bacillati</taxon>
        <taxon>Actinomycetota</taxon>
        <taxon>Coriobacteriia</taxon>
        <taxon>Eggerthellales</taxon>
        <taxon>Eggerthellaceae</taxon>
        <taxon>Adlercreutzia</taxon>
    </lineage>
</organism>
<accession>A0A6F8SJV5</accession>
<feature type="region of interest" description="Disordered" evidence="1">
    <location>
        <begin position="1"/>
        <end position="53"/>
    </location>
</feature>
<reference evidence="3" key="1">
    <citation type="journal article" date="2020" name="Microbiol. Resour. Announc.">
        <title>Complete Genome Sequence of Adlercreutzia sp. Strain 8CFCBH1, a Potent Producer of Equol, Isolated from Healthy Japanese Feces.</title>
        <authorList>
            <person name="Ogata Y."/>
            <person name="Sakamoto M."/>
            <person name="Ohkuma M."/>
            <person name="Hattori M."/>
            <person name="Suda W."/>
        </authorList>
    </citation>
    <scope>NUCLEOTIDE SEQUENCE [LARGE SCALE GENOMIC DNA]</scope>
    <source>
        <strain evidence="3">8CFCBH1</strain>
    </source>
</reference>